<sequence>AGFHLDRAPRRYPGPYHGTPRGRVWFRRGAARLLRVPGPRHPGRDARRLRRARHPRRARPAPRAEVARARLGVPDGLRPEGLGALRIRGHRRGGVAPRRLRPPAAARPPPRGRPLGRLGADRDHRPGGVRHGRGL</sequence>
<feature type="non-terminal residue" evidence="2">
    <location>
        <position position="1"/>
    </location>
</feature>
<proteinExistence type="predicted"/>
<reference evidence="2" key="1">
    <citation type="submission" date="2020-02" db="EMBL/GenBank/DDBJ databases">
        <authorList>
            <person name="Meier V. D."/>
        </authorList>
    </citation>
    <scope>NUCLEOTIDE SEQUENCE</scope>
    <source>
        <strain evidence="2">AVDCRST_MAG08</strain>
    </source>
</reference>
<dbReference type="EMBL" id="CADCTG010000153">
    <property type="protein sequence ID" value="CAA9245532.1"/>
    <property type="molecule type" value="Genomic_DNA"/>
</dbReference>
<gene>
    <name evidence="2" type="ORF">AVDCRST_MAG08-1835</name>
</gene>
<feature type="region of interest" description="Disordered" evidence="1">
    <location>
        <begin position="36"/>
        <end position="135"/>
    </location>
</feature>
<dbReference type="AlphaFoldDB" id="A0A6J4IBI6"/>
<organism evidence="2">
    <name type="scientific">uncultured Acetobacteraceae bacterium</name>
    <dbReference type="NCBI Taxonomy" id="169975"/>
    <lineage>
        <taxon>Bacteria</taxon>
        <taxon>Pseudomonadati</taxon>
        <taxon>Pseudomonadota</taxon>
        <taxon>Alphaproteobacteria</taxon>
        <taxon>Acetobacterales</taxon>
        <taxon>Acetobacteraceae</taxon>
        <taxon>environmental samples</taxon>
    </lineage>
</organism>
<feature type="compositionally biased region" description="Basic residues" evidence="1">
    <location>
        <begin position="47"/>
        <end position="60"/>
    </location>
</feature>
<feature type="non-terminal residue" evidence="2">
    <location>
        <position position="135"/>
    </location>
</feature>
<protein>
    <submittedName>
        <fullName evidence="2">Uncharacterized protein</fullName>
    </submittedName>
</protein>
<name>A0A6J4IBI6_9PROT</name>
<feature type="region of interest" description="Disordered" evidence="1">
    <location>
        <begin position="1"/>
        <end position="20"/>
    </location>
</feature>
<feature type="compositionally biased region" description="Basic residues" evidence="1">
    <location>
        <begin position="87"/>
        <end position="101"/>
    </location>
</feature>
<accession>A0A6J4IBI6</accession>
<evidence type="ECO:0000313" key="2">
    <source>
        <dbReference type="EMBL" id="CAA9245532.1"/>
    </source>
</evidence>
<evidence type="ECO:0000256" key="1">
    <source>
        <dbReference type="SAM" id="MobiDB-lite"/>
    </source>
</evidence>